<dbReference type="KEGG" id="sari:H5J25_14490"/>
<proteinExistence type="predicted"/>
<dbReference type="RefSeq" id="WP_202092157.1">
    <property type="nucleotide sequence ID" value="NZ_CP061035.1"/>
</dbReference>
<keyword evidence="3" id="KW-1185">Reference proteome</keyword>
<feature type="region of interest" description="Disordered" evidence="1">
    <location>
        <begin position="55"/>
        <end position="76"/>
    </location>
</feature>
<dbReference type="Proteomes" id="UP000595894">
    <property type="component" value="Chromosome"/>
</dbReference>
<evidence type="ECO:0000256" key="1">
    <source>
        <dbReference type="SAM" id="MobiDB-lite"/>
    </source>
</evidence>
<gene>
    <name evidence="2" type="ORF">H5J25_14490</name>
</gene>
<reference evidence="3" key="1">
    <citation type="submission" date="2020-09" db="EMBL/GenBank/DDBJ databases">
        <title>Sphingomonas sp., a new species isolated from pork steak.</title>
        <authorList>
            <person name="Heidler von Heilborn D."/>
        </authorList>
    </citation>
    <scope>NUCLEOTIDE SEQUENCE [LARGE SCALE GENOMIC DNA]</scope>
</reference>
<dbReference type="EMBL" id="CP061035">
    <property type="protein sequence ID" value="QQV76633.1"/>
    <property type="molecule type" value="Genomic_DNA"/>
</dbReference>
<evidence type="ECO:0000313" key="3">
    <source>
        <dbReference type="Proteomes" id="UP000595894"/>
    </source>
</evidence>
<dbReference type="AlphaFoldDB" id="A0A974S3K8"/>
<accession>A0A974S3K8</accession>
<sequence length="76" mass="7873">MKLFGIRLYGTSDPGDSTPPANEGMRGERAARAGGGSGDERIEDVNGRRIAVEETSGVASAEAAIDAENGDHDANR</sequence>
<name>A0A974S3K8_9SPHN</name>
<protein>
    <submittedName>
        <fullName evidence="2">Uncharacterized protein</fullName>
    </submittedName>
</protein>
<evidence type="ECO:0000313" key="2">
    <source>
        <dbReference type="EMBL" id="QQV76633.1"/>
    </source>
</evidence>
<feature type="region of interest" description="Disordered" evidence="1">
    <location>
        <begin position="1"/>
        <end position="42"/>
    </location>
</feature>
<organism evidence="2 3">
    <name type="scientific">Sphingomonas aliaeris</name>
    <dbReference type="NCBI Taxonomy" id="2759526"/>
    <lineage>
        <taxon>Bacteria</taxon>
        <taxon>Pseudomonadati</taxon>
        <taxon>Pseudomonadota</taxon>
        <taxon>Alphaproteobacteria</taxon>
        <taxon>Sphingomonadales</taxon>
        <taxon>Sphingomonadaceae</taxon>
        <taxon>Sphingomonas</taxon>
    </lineage>
</organism>